<dbReference type="SUPFAM" id="SSF52540">
    <property type="entry name" value="P-loop containing nucleoside triphosphate hydrolases"/>
    <property type="match status" value="1"/>
</dbReference>
<sequence length="276" mass="30201">MIITELTIIGGVNKDGVAEPVSEISVKNGEIISIVGPTGSGKSTFIADIEQLAQNDTPSGRRILINHATPDPGMRRDPRMKCIAQLSQNMHFLADMEVGEFLRMHAKSRGRNPDTLDYIVERTIELANRLTGEPICADEPLTILSGGQSRALMTADIAVISDSPIVLIDEIENAGIRKQEALKLLAGEGKLVVVVTHDPVLALMAKRRIVMQNGGVVGIIETTGKERSLCKSLVRMDNWMIALRETIRHGELVEGVRHFEPEHGRMELERTGAVFA</sequence>
<dbReference type="EMBL" id="MT631383">
    <property type="protein sequence ID" value="QNO49582.1"/>
    <property type="molecule type" value="Genomic_DNA"/>
</dbReference>
<evidence type="ECO:0000256" key="4">
    <source>
        <dbReference type="ARBA" id="ARBA00022840"/>
    </source>
</evidence>
<protein>
    <submittedName>
        <fullName evidence="6">Vitamin B12 import ATP-binding protein BtuD</fullName>
    </submittedName>
</protein>
<keyword evidence="2" id="KW-0813">Transport</keyword>
<evidence type="ECO:0000256" key="2">
    <source>
        <dbReference type="ARBA" id="ARBA00022448"/>
    </source>
</evidence>
<dbReference type="SMART" id="SM00382">
    <property type="entry name" value="AAA"/>
    <property type="match status" value="1"/>
</dbReference>
<dbReference type="AlphaFoldDB" id="A0A7G9YNJ8"/>
<keyword evidence="4 6" id="KW-0067">ATP-binding</keyword>
<dbReference type="PANTHER" id="PTHR43117">
    <property type="entry name" value="OSMOPROTECTANT IMPORT ATP-BINDING PROTEIN OSMV"/>
    <property type="match status" value="1"/>
</dbReference>
<evidence type="ECO:0000256" key="1">
    <source>
        <dbReference type="ARBA" id="ARBA00005417"/>
    </source>
</evidence>
<dbReference type="InterPro" id="IPR003439">
    <property type="entry name" value="ABC_transporter-like_ATP-bd"/>
</dbReference>
<evidence type="ECO:0000256" key="3">
    <source>
        <dbReference type="ARBA" id="ARBA00022741"/>
    </source>
</evidence>
<comment type="similarity">
    <text evidence="1">Belongs to the ABC transporter superfamily.</text>
</comment>
<proteinExistence type="inferred from homology"/>
<dbReference type="GO" id="GO:0016887">
    <property type="term" value="F:ATP hydrolysis activity"/>
    <property type="evidence" value="ECO:0007669"/>
    <property type="project" value="InterPro"/>
</dbReference>
<keyword evidence="3" id="KW-0547">Nucleotide-binding</keyword>
<organism evidence="6">
    <name type="scientific">Candidatus Methanogaster sp. ANME-2c ERB4</name>
    <dbReference type="NCBI Taxonomy" id="2759911"/>
    <lineage>
        <taxon>Archaea</taxon>
        <taxon>Methanobacteriati</taxon>
        <taxon>Methanobacteriota</taxon>
        <taxon>Stenosarchaea group</taxon>
        <taxon>Methanomicrobia</taxon>
        <taxon>Methanosarcinales</taxon>
        <taxon>ANME-2 cluster</taxon>
        <taxon>Candidatus Methanogasteraceae</taxon>
        <taxon>Candidatus Methanogaster</taxon>
    </lineage>
</organism>
<dbReference type="GO" id="GO:0005524">
    <property type="term" value="F:ATP binding"/>
    <property type="evidence" value="ECO:0007669"/>
    <property type="project" value="UniProtKB-KW"/>
</dbReference>
<feature type="domain" description="ABC transporter" evidence="5">
    <location>
        <begin position="1"/>
        <end position="239"/>
    </location>
</feature>
<name>A0A7G9YNJ8_9EURY</name>
<dbReference type="Pfam" id="PF00005">
    <property type="entry name" value="ABC_tran"/>
    <property type="match status" value="1"/>
</dbReference>
<dbReference type="PROSITE" id="PS50893">
    <property type="entry name" value="ABC_TRANSPORTER_2"/>
    <property type="match status" value="1"/>
</dbReference>
<evidence type="ECO:0000313" key="6">
    <source>
        <dbReference type="EMBL" id="QNO49582.1"/>
    </source>
</evidence>
<gene>
    <name evidence="6" type="primary">btuD</name>
    <name evidence="6" type="ORF">IDCAPMJN_00018</name>
</gene>
<dbReference type="Gene3D" id="3.40.50.300">
    <property type="entry name" value="P-loop containing nucleotide triphosphate hydrolases"/>
    <property type="match status" value="1"/>
</dbReference>
<evidence type="ECO:0000259" key="5">
    <source>
        <dbReference type="PROSITE" id="PS50893"/>
    </source>
</evidence>
<dbReference type="InterPro" id="IPR027417">
    <property type="entry name" value="P-loop_NTPase"/>
</dbReference>
<accession>A0A7G9YNJ8</accession>
<reference evidence="6" key="1">
    <citation type="submission" date="2020-06" db="EMBL/GenBank/DDBJ databases">
        <title>Unique genomic features of the anaerobic methanotrophic archaea.</title>
        <authorList>
            <person name="Chadwick G.L."/>
            <person name="Skennerton C.T."/>
            <person name="Laso-Perez R."/>
            <person name="Leu A.O."/>
            <person name="Speth D.R."/>
            <person name="Yu H."/>
            <person name="Morgan-Lang C."/>
            <person name="Hatzenpichler R."/>
            <person name="Goudeau D."/>
            <person name="Malmstrom R."/>
            <person name="Brazelton W.J."/>
            <person name="Woyke T."/>
            <person name="Hallam S.J."/>
            <person name="Tyson G.W."/>
            <person name="Wegener G."/>
            <person name="Boetius A."/>
            <person name="Orphan V."/>
        </authorList>
    </citation>
    <scope>NUCLEOTIDE SEQUENCE</scope>
</reference>
<dbReference type="PANTHER" id="PTHR43117:SF4">
    <property type="entry name" value="OSMOPROTECTANT IMPORT ATP-BINDING PROTEIN OSMV"/>
    <property type="match status" value="1"/>
</dbReference>
<dbReference type="InterPro" id="IPR003593">
    <property type="entry name" value="AAA+_ATPase"/>
</dbReference>